<accession>A0A0A9B1L9</accession>
<protein>
    <submittedName>
        <fullName evidence="1">Uncharacterized protein</fullName>
    </submittedName>
</protein>
<reference evidence="1" key="1">
    <citation type="submission" date="2014-09" db="EMBL/GenBank/DDBJ databases">
        <authorList>
            <person name="Magalhaes I.L.F."/>
            <person name="Oliveira U."/>
            <person name="Santos F.R."/>
            <person name="Vidigal T.H.D.A."/>
            <person name="Brescovit A.D."/>
            <person name="Santos A.J."/>
        </authorList>
    </citation>
    <scope>NUCLEOTIDE SEQUENCE</scope>
    <source>
        <tissue evidence="1">Shoot tissue taken approximately 20 cm above the soil surface</tissue>
    </source>
</reference>
<dbReference type="AlphaFoldDB" id="A0A0A9B1L9"/>
<dbReference type="EMBL" id="GBRH01244693">
    <property type="protein sequence ID" value="JAD53202.1"/>
    <property type="molecule type" value="Transcribed_RNA"/>
</dbReference>
<proteinExistence type="predicted"/>
<organism evidence="1">
    <name type="scientific">Arundo donax</name>
    <name type="common">Giant reed</name>
    <name type="synonym">Donax arundinaceus</name>
    <dbReference type="NCBI Taxonomy" id="35708"/>
    <lineage>
        <taxon>Eukaryota</taxon>
        <taxon>Viridiplantae</taxon>
        <taxon>Streptophyta</taxon>
        <taxon>Embryophyta</taxon>
        <taxon>Tracheophyta</taxon>
        <taxon>Spermatophyta</taxon>
        <taxon>Magnoliopsida</taxon>
        <taxon>Liliopsida</taxon>
        <taxon>Poales</taxon>
        <taxon>Poaceae</taxon>
        <taxon>PACMAD clade</taxon>
        <taxon>Arundinoideae</taxon>
        <taxon>Arundineae</taxon>
        <taxon>Arundo</taxon>
    </lineage>
</organism>
<sequence>MLVCLRLSMGLHRRQHQLCLQFTMAGCLFSLTELCVEGWLEAGTNSWYSGRMQPQQMLPGCH</sequence>
<name>A0A0A9B1L9_ARUDO</name>
<evidence type="ECO:0000313" key="1">
    <source>
        <dbReference type="EMBL" id="JAD53202.1"/>
    </source>
</evidence>
<dbReference type="PROSITE" id="PS51257">
    <property type="entry name" value="PROKAR_LIPOPROTEIN"/>
    <property type="match status" value="1"/>
</dbReference>
<reference evidence="1" key="2">
    <citation type="journal article" date="2015" name="Data Brief">
        <title>Shoot transcriptome of the giant reed, Arundo donax.</title>
        <authorList>
            <person name="Barrero R.A."/>
            <person name="Guerrero F.D."/>
            <person name="Moolhuijzen P."/>
            <person name="Goolsby J.A."/>
            <person name="Tidwell J."/>
            <person name="Bellgard S.E."/>
            <person name="Bellgard M.I."/>
        </authorList>
    </citation>
    <scope>NUCLEOTIDE SEQUENCE</scope>
    <source>
        <tissue evidence="1">Shoot tissue taken approximately 20 cm above the soil surface</tissue>
    </source>
</reference>